<evidence type="ECO:0000313" key="12">
    <source>
        <dbReference type="Proteomes" id="UP000295176"/>
    </source>
</evidence>
<dbReference type="PANTHER" id="PTHR43744:SF12">
    <property type="entry name" value="ABC TRANSPORTER PERMEASE PROTEIN MG189-RELATED"/>
    <property type="match status" value="1"/>
</dbReference>
<feature type="transmembrane region" description="Helical" evidence="7">
    <location>
        <begin position="139"/>
        <end position="157"/>
    </location>
</feature>
<evidence type="ECO:0000313" key="10">
    <source>
        <dbReference type="EMBL" id="TDP93591.1"/>
    </source>
</evidence>
<dbReference type="AlphaFoldDB" id="A0A2T5RLM7"/>
<evidence type="ECO:0000256" key="3">
    <source>
        <dbReference type="ARBA" id="ARBA00022475"/>
    </source>
</evidence>
<feature type="transmembrane region" description="Helical" evidence="7">
    <location>
        <begin position="68"/>
        <end position="93"/>
    </location>
</feature>
<dbReference type="Gene3D" id="1.10.3720.10">
    <property type="entry name" value="MetI-like"/>
    <property type="match status" value="1"/>
</dbReference>
<dbReference type="Proteomes" id="UP000244089">
    <property type="component" value="Unassembled WGS sequence"/>
</dbReference>
<evidence type="ECO:0000256" key="7">
    <source>
        <dbReference type="RuleBase" id="RU363032"/>
    </source>
</evidence>
<dbReference type="GO" id="GO:0005886">
    <property type="term" value="C:plasma membrane"/>
    <property type="evidence" value="ECO:0007669"/>
    <property type="project" value="UniProtKB-SubCell"/>
</dbReference>
<feature type="transmembrane region" description="Helical" evidence="7">
    <location>
        <begin position="105"/>
        <end position="127"/>
    </location>
</feature>
<organism evidence="9 11">
    <name type="scientific">Halanaerobium saccharolyticum</name>
    <dbReference type="NCBI Taxonomy" id="43595"/>
    <lineage>
        <taxon>Bacteria</taxon>
        <taxon>Bacillati</taxon>
        <taxon>Bacillota</taxon>
        <taxon>Clostridia</taxon>
        <taxon>Halanaerobiales</taxon>
        <taxon>Halanaerobiaceae</taxon>
        <taxon>Halanaerobium</taxon>
    </lineage>
</organism>
<dbReference type="PROSITE" id="PS50928">
    <property type="entry name" value="ABC_TM1"/>
    <property type="match status" value="1"/>
</dbReference>
<dbReference type="Pfam" id="PF00528">
    <property type="entry name" value="BPD_transp_1"/>
    <property type="match status" value="1"/>
</dbReference>
<feature type="domain" description="ABC transmembrane type-1" evidence="8">
    <location>
        <begin position="68"/>
        <end position="257"/>
    </location>
</feature>
<evidence type="ECO:0000313" key="11">
    <source>
        <dbReference type="Proteomes" id="UP000244089"/>
    </source>
</evidence>
<dbReference type="SUPFAM" id="SSF161098">
    <property type="entry name" value="MetI-like"/>
    <property type="match status" value="1"/>
</dbReference>
<name>A0A2T5RLM7_9FIRM</name>
<keyword evidence="5 7" id="KW-1133">Transmembrane helix</keyword>
<dbReference type="CDD" id="cd06261">
    <property type="entry name" value="TM_PBP2"/>
    <property type="match status" value="1"/>
</dbReference>
<evidence type="ECO:0000256" key="6">
    <source>
        <dbReference type="ARBA" id="ARBA00023136"/>
    </source>
</evidence>
<sequence length="272" mass="30939">MKRLNKFIMYLILTLTVIITILPFIWMISASFKDIREIFSYPPTIIPDNFSFSNYLQLFAEYPFARNIFNSTFIAVTATTGSLFFCTLGGFGFAKFDFKFKNQLFLVLIASMLIPPQSIMIPLFLVFKRIGWVNTFYPLIVPGLANAFGIFFMRQYMTSIPDSLIEAARIDGGSDFYIFLKIIVPIVKPALATLGIIFFMNSWNAFVWPLIILQDIELQTIPVVLTNLQGVIYTPYNLIMAGSVISIIPLFVVFMFMQQYFISGITAGAVKQ</sequence>
<dbReference type="InterPro" id="IPR035906">
    <property type="entry name" value="MetI-like_sf"/>
</dbReference>
<dbReference type="EMBL" id="SNXX01000012">
    <property type="protein sequence ID" value="TDP93591.1"/>
    <property type="molecule type" value="Genomic_DNA"/>
</dbReference>
<evidence type="ECO:0000256" key="2">
    <source>
        <dbReference type="ARBA" id="ARBA00022448"/>
    </source>
</evidence>
<feature type="transmembrane region" description="Helical" evidence="7">
    <location>
        <begin position="178"/>
        <end position="200"/>
    </location>
</feature>
<gene>
    <name evidence="10" type="ORF">C7957_11273</name>
    <name evidence="9" type="ORF">C8C76_10840</name>
</gene>
<evidence type="ECO:0000256" key="1">
    <source>
        <dbReference type="ARBA" id="ARBA00004651"/>
    </source>
</evidence>
<evidence type="ECO:0000256" key="4">
    <source>
        <dbReference type="ARBA" id="ARBA00022692"/>
    </source>
</evidence>
<protein>
    <submittedName>
        <fullName evidence="9">Carbohydrate ABC transporter membrane protein 2 (CUT1 family)</fullName>
    </submittedName>
</protein>
<keyword evidence="6 7" id="KW-0472">Membrane</keyword>
<comment type="subcellular location">
    <subcellularLocation>
        <location evidence="1 7">Cell membrane</location>
        <topology evidence="1 7">Multi-pass membrane protein</topology>
    </subcellularLocation>
</comment>
<keyword evidence="3" id="KW-1003">Cell membrane</keyword>
<dbReference type="GO" id="GO:0055085">
    <property type="term" value="P:transmembrane transport"/>
    <property type="evidence" value="ECO:0007669"/>
    <property type="project" value="InterPro"/>
</dbReference>
<dbReference type="EMBL" id="QAXS01000008">
    <property type="protein sequence ID" value="PTW00148.1"/>
    <property type="molecule type" value="Genomic_DNA"/>
</dbReference>
<comment type="similarity">
    <text evidence="7">Belongs to the binding-protein-dependent transport system permease family.</text>
</comment>
<dbReference type="InterPro" id="IPR000515">
    <property type="entry name" value="MetI-like"/>
</dbReference>
<proteinExistence type="inferred from homology"/>
<dbReference type="OrthoDB" id="9787837at2"/>
<dbReference type="RefSeq" id="WP_108139209.1">
    <property type="nucleotide sequence ID" value="NZ_QAXS01000008.1"/>
</dbReference>
<dbReference type="Proteomes" id="UP000295176">
    <property type="component" value="Unassembled WGS sequence"/>
</dbReference>
<dbReference type="PANTHER" id="PTHR43744">
    <property type="entry name" value="ABC TRANSPORTER PERMEASE PROTEIN MG189-RELATED-RELATED"/>
    <property type="match status" value="1"/>
</dbReference>
<feature type="transmembrane region" description="Helical" evidence="7">
    <location>
        <begin position="236"/>
        <end position="257"/>
    </location>
</feature>
<comment type="caution">
    <text evidence="9">The sequence shown here is derived from an EMBL/GenBank/DDBJ whole genome shotgun (WGS) entry which is preliminary data.</text>
</comment>
<feature type="transmembrane region" description="Helical" evidence="7">
    <location>
        <begin position="7"/>
        <end position="28"/>
    </location>
</feature>
<evidence type="ECO:0000256" key="5">
    <source>
        <dbReference type="ARBA" id="ARBA00022989"/>
    </source>
</evidence>
<evidence type="ECO:0000259" key="8">
    <source>
        <dbReference type="PROSITE" id="PS50928"/>
    </source>
</evidence>
<reference evidence="9 11" key="1">
    <citation type="submission" date="2018-04" db="EMBL/GenBank/DDBJ databases">
        <title>Subsurface microbial communities from deep shales in Ohio and West Virginia, USA.</title>
        <authorList>
            <person name="Wrighton K."/>
        </authorList>
    </citation>
    <scope>NUCLEOTIDE SEQUENCE [LARGE SCALE GENOMIC DNA]</scope>
    <source>
        <strain evidence="10 12">MSL 7</strain>
        <strain evidence="9 11">WC1</strain>
    </source>
</reference>
<accession>A0A2T5RLM7</accession>
<keyword evidence="4 7" id="KW-0812">Transmembrane</keyword>
<keyword evidence="2 7" id="KW-0813">Transport</keyword>
<evidence type="ECO:0000313" key="9">
    <source>
        <dbReference type="EMBL" id="PTW00148.1"/>
    </source>
</evidence>